<dbReference type="OrthoDB" id="9815541at2"/>
<evidence type="ECO:0000313" key="4">
    <source>
        <dbReference type="Proteomes" id="UP000308697"/>
    </source>
</evidence>
<dbReference type="InterPro" id="IPR002477">
    <property type="entry name" value="Peptidoglycan-bd-like"/>
</dbReference>
<reference evidence="3 4" key="1">
    <citation type="submission" date="2019-04" db="EMBL/GenBank/DDBJ databases">
        <title>Streptomyces piniterrae sp. nov., a heliquinomycin-producing actinomycete isolated from rhizosphere soil of Pinus yunnanensis.</title>
        <authorList>
            <person name="Zhuang X."/>
            <person name="Zhao J."/>
        </authorList>
    </citation>
    <scope>NUCLEOTIDE SEQUENCE [LARGE SCALE GENOMIC DNA]</scope>
    <source>
        <strain evidence="4">jys28</strain>
    </source>
</reference>
<organism evidence="3 4">
    <name type="scientific">Streptomyces piniterrae</name>
    <dbReference type="NCBI Taxonomy" id="2571125"/>
    <lineage>
        <taxon>Bacteria</taxon>
        <taxon>Bacillati</taxon>
        <taxon>Actinomycetota</taxon>
        <taxon>Actinomycetes</taxon>
        <taxon>Kitasatosporales</taxon>
        <taxon>Streptomycetaceae</taxon>
        <taxon>Streptomyces</taxon>
    </lineage>
</organism>
<dbReference type="Pfam" id="PF01471">
    <property type="entry name" value="PG_binding_1"/>
    <property type="match status" value="1"/>
</dbReference>
<dbReference type="Proteomes" id="UP000308697">
    <property type="component" value="Unassembled WGS sequence"/>
</dbReference>
<dbReference type="Gene3D" id="1.10.101.10">
    <property type="entry name" value="PGBD-like superfamily/PGBD"/>
    <property type="match status" value="1"/>
</dbReference>
<keyword evidence="1" id="KW-0732">Signal</keyword>
<dbReference type="SUPFAM" id="SSF47090">
    <property type="entry name" value="PGBD-like"/>
    <property type="match status" value="1"/>
</dbReference>
<gene>
    <name evidence="3" type="ORF">FCH28_29880</name>
</gene>
<dbReference type="InterPro" id="IPR036366">
    <property type="entry name" value="PGBDSf"/>
</dbReference>
<proteinExistence type="predicted"/>
<keyword evidence="4" id="KW-1185">Reference proteome</keyword>
<evidence type="ECO:0000313" key="3">
    <source>
        <dbReference type="EMBL" id="TJZ44546.1"/>
    </source>
</evidence>
<comment type="caution">
    <text evidence="3">The sequence shown here is derived from an EMBL/GenBank/DDBJ whole genome shotgun (WGS) entry which is preliminary data.</text>
</comment>
<protein>
    <submittedName>
        <fullName evidence="3">Peptidoglycan-binding protein</fullName>
    </submittedName>
</protein>
<name>A0A4U0MUZ7_9ACTN</name>
<dbReference type="RefSeq" id="WP_136743305.1">
    <property type="nucleotide sequence ID" value="NZ_SUMB01000012.1"/>
</dbReference>
<evidence type="ECO:0000259" key="2">
    <source>
        <dbReference type="Pfam" id="PF01471"/>
    </source>
</evidence>
<feature type="chain" id="PRO_5020760508" evidence="1">
    <location>
        <begin position="31"/>
        <end position="122"/>
    </location>
</feature>
<evidence type="ECO:0000256" key="1">
    <source>
        <dbReference type="SAM" id="SignalP"/>
    </source>
</evidence>
<feature type="signal peptide" evidence="1">
    <location>
        <begin position="1"/>
        <end position="30"/>
    </location>
</feature>
<accession>A0A4U0MUZ7</accession>
<sequence length="122" mass="12837">MLTPQRTARAAAVLLAGLLLASAPTVTASAASTAAPTAVGRAAMATTCGHYEGTDSTQRHDDGERVREVQCLINRWHGKEPLAIDGHYGPRTESWVVLFQESKGLTVDGQVGPQTWGALRGA</sequence>
<dbReference type="EMBL" id="SUMB01000012">
    <property type="protein sequence ID" value="TJZ44546.1"/>
    <property type="molecule type" value="Genomic_DNA"/>
</dbReference>
<feature type="domain" description="Peptidoglycan binding-like" evidence="2">
    <location>
        <begin position="63"/>
        <end position="119"/>
    </location>
</feature>
<dbReference type="AlphaFoldDB" id="A0A4U0MUZ7"/>
<dbReference type="InterPro" id="IPR036365">
    <property type="entry name" value="PGBD-like_sf"/>
</dbReference>